<dbReference type="InterPro" id="IPR001737">
    <property type="entry name" value="KsgA/Erm"/>
</dbReference>
<comment type="caution">
    <text evidence="14">The sequence shown here is derived from an EMBL/GenBank/DDBJ whole genome shotgun (WGS) entry which is preliminary data.</text>
</comment>
<dbReference type="Proteomes" id="UP001627154">
    <property type="component" value="Unassembled WGS sequence"/>
</dbReference>
<dbReference type="PROSITE" id="PS51689">
    <property type="entry name" value="SAM_RNA_A_N6_MT"/>
    <property type="match status" value="1"/>
</dbReference>
<keyword evidence="15" id="KW-1185">Reference proteome</keyword>
<dbReference type="PANTHER" id="PTHR11727">
    <property type="entry name" value="DIMETHYLADENOSINE TRANSFERASE"/>
    <property type="match status" value="1"/>
</dbReference>
<evidence type="ECO:0000256" key="2">
    <source>
        <dbReference type="ARBA" id="ARBA00022552"/>
    </source>
</evidence>
<accession>A0ABD2X1B8</accession>
<keyword evidence="5 11" id="KW-0949">S-adenosyl-L-methionine</keyword>
<dbReference type="EC" id="2.1.1.-" evidence="12"/>
<dbReference type="Gene3D" id="3.40.50.150">
    <property type="entry name" value="Vaccinia Virus protein VP39"/>
    <property type="match status" value="1"/>
</dbReference>
<dbReference type="EMBL" id="JBJJXI010000059">
    <property type="protein sequence ID" value="KAL3398668.1"/>
    <property type="molecule type" value="Genomic_DNA"/>
</dbReference>
<dbReference type="PIRSF" id="PIRSF027833">
    <property type="entry name" value="MtTFB2"/>
    <property type="match status" value="1"/>
</dbReference>
<evidence type="ECO:0000256" key="11">
    <source>
        <dbReference type="PROSITE-ProRule" id="PRU01026"/>
    </source>
</evidence>
<evidence type="ECO:0000256" key="4">
    <source>
        <dbReference type="ARBA" id="ARBA00022679"/>
    </source>
</evidence>
<dbReference type="AlphaFoldDB" id="A0ABD2X1B8"/>
<evidence type="ECO:0000256" key="5">
    <source>
        <dbReference type="ARBA" id="ARBA00022691"/>
    </source>
</evidence>
<evidence type="ECO:0000256" key="7">
    <source>
        <dbReference type="ARBA" id="ARBA00022946"/>
    </source>
</evidence>
<evidence type="ECO:0000313" key="14">
    <source>
        <dbReference type="EMBL" id="KAL3398668.1"/>
    </source>
</evidence>
<sequence>MLNKSFSRLLCYRNIVSPRWIFTSCKLSVHDEIEVQKPVKKQEPKKYKLSINPEVRNYLVEKNFGKDILNLLPKKLIKKGFTQHSSLCLVDENAAERIVSLIYDDLRENTSFVVECSPGLGILTNKLLQYGIPKIHLFEKNENFYLSESPLMTLTQKYKEQIDLRKLDFFSVWVLLYRDLMYKEGSSEEYFRDAPTLEWKDKTANQIIACIPNKYFLSALLFNFIHQTRLFEYGRPAFYLAVPSFIWERITADNNDVKKIRFYTQQNVVLHLAFDTTYFGELPRKSFLPWPKEKPTKKKNPIDELNCPMVLVKLEVKKNVYDILDKEDWKGFWFFLKHCMRSKKSRVVMEVEKLISGCGERLVEKDYDICTTFKELPPQKLLELFQTFKSWPEYDENLFIPSLIHNDDAKKNEDDKFEGEEEKENENSIQWGSK</sequence>
<comment type="subcellular location">
    <subcellularLocation>
        <location evidence="1">Mitochondrion</location>
    </subcellularLocation>
</comment>
<keyword evidence="7" id="KW-0809">Transit peptide</keyword>
<dbReference type="GO" id="GO:0005739">
    <property type="term" value="C:mitochondrion"/>
    <property type="evidence" value="ECO:0007669"/>
    <property type="project" value="UniProtKB-SubCell"/>
</dbReference>
<dbReference type="PANTHER" id="PTHR11727:SF13">
    <property type="entry name" value="DIMETHYLADENOSINE TRANSFERASE 2, MITOCHONDRIAL"/>
    <property type="match status" value="1"/>
</dbReference>
<dbReference type="InterPro" id="IPR029063">
    <property type="entry name" value="SAM-dependent_MTases_sf"/>
</dbReference>
<proteinExistence type="inferred from homology"/>
<evidence type="ECO:0000256" key="13">
    <source>
        <dbReference type="SAM" id="MobiDB-lite"/>
    </source>
</evidence>
<evidence type="ECO:0000256" key="8">
    <source>
        <dbReference type="ARBA" id="ARBA00023015"/>
    </source>
</evidence>
<feature type="compositionally biased region" description="Acidic residues" evidence="13">
    <location>
        <begin position="415"/>
        <end position="424"/>
    </location>
</feature>
<keyword evidence="10" id="KW-0804">Transcription</keyword>
<evidence type="ECO:0000256" key="9">
    <source>
        <dbReference type="ARBA" id="ARBA00023128"/>
    </source>
</evidence>
<evidence type="ECO:0000256" key="10">
    <source>
        <dbReference type="ARBA" id="ARBA00023163"/>
    </source>
</evidence>
<evidence type="ECO:0000256" key="12">
    <source>
        <dbReference type="RuleBase" id="RU362106"/>
    </source>
</evidence>
<keyword evidence="6 11" id="KW-0694">RNA-binding</keyword>
<keyword evidence="4 11" id="KW-0808">Transferase</keyword>
<name>A0ABD2X1B8_9HYME</name>
<evidence type="ECO:0000256" key="3">
    <source>
        <dbReference type="ARBA" id="ARBA00022603"/>
    </source>
</evidence>
<keyword evidence="3 11" id="KW-0489">Methyltransferase</keyword>
<keyword evidence="9" id="KW-0496">Mitochondrion</keyword>
<gene>
    <name evidence="14" type="ORF">TKK_007801</name>
</gene>
<protein>
    <recommendedName>
        <fullName evidence="12">rRNA adenine N(6)-methyltransferase</fullName>
        <ecNumber evidence="12">2.1.1.-</ecNumber>
    </recommendedName>
</protein>
<feature type="region of interest" description="Disordered" evidence="13">
    <location>
        <begin position="409"/>
        <end position="434"/>
    </location>
</feature>
<evidence type="ECO:0000313" key="15">
    <source>
        <dbReference type="Proteomes" id="UP001627154"/>
    </source>
</evidence>
<feature type="binding site" evidence="11">
    <location>
        <position position="139"/>
    </location>
    <ligand>
        <name>S-adenosyl-L-methionine</name>
        <dbReference type="ChEBI" id="CHEBI:59789"/>
    </ligand>
</feature>
<reference evidence="14 15" key="1">
    <citation type="journal article" date="2024" name="bioRxiv">
        <title>A reference genome for Trichogramma kaykai: A tiny desert-dwelling parasitoid wasp with competing sex-ratio distorters.</title>
        <authorList>
            <person name="Culotta J."/>
            <person name="Lindsey A.R."/>
        </authorList>
    </citation>
    <scope>NUCLEOTIDE SEQUENCE [LARGE SCALE GENOMIC DNA]</scope>
    <source>
        <strain evidence="14 15">KSX58</strain>
    </source>
</reference>
<dbReference type="SUPFAM" id="SSF53335">
    <property type="entry name" value="S-adenosyl-L-methionine-dependent methyltransferases"/>
    <property type="match status" value="1"/>
</dbReference>
<dbReference type="GO" id="GO:0003723">
    <property type="term" value="F:RNA binding"/>
    <property type="evidence" value="ECO:0007669"/>
    <property type="project" value="UniProtKB-UniRule"/>
</dbReference>
<keyword evidence="2 12" id="KW-0698">rRNA processing</keyword>
<comment type="caution">
    <text evidence="11">Lacks conserved residue(s) required for the propagation of feature annotation.</text>
</comment>
<organism evidence="14 15">
    <name type="scientific">Trichogramma kaykai</name>
    <dbReference type="NCBI Taxonomy" id="54128"/>
    <lineage>
        <taxon>Eukaryota</taxon>
        <taxon>Metazoa</taxon>
        <taxon>Ecdysozoa</taxon>
        <taxon>Arthropoda</taxon>
        <taxon>Hexapoda</taxon>
        <taxon>Insecta</taxon>
        <taxon>Pterygota</taxon>
        <taxon>Neoptera</taxon>
        <taxon>Endopterygota</taxon>
        <taxon>Hymenoptera</taxon>
        <taxon>Apocrita</taxon>
        <taxon>Proctotrupomorpha</taxon>
        <taxon>Chalcidoidea</taxon>
        <taxon>Trichogrammatidae</taxon>
        <taxon>Trichogramma</taxon>
    </lineage>
</organism>
<evidence type="ECO:0000256" key="1">
    <source>
        <dbReference type="ARBA" id="ARBA00004173"/>
    </source>
</evidence>
<evidence type="ECO:0000256" key="6">
    <source>
        <dbReference type="ARBA" id="ARBA00022884"/>
    </source>
</evidence>
<feature type="binding site" evidence="11">
    <location>
        <position position="89"/>
    </location>
    <ligand>
        <name>S-adenosyl-L-methionine</name>
        <dbReference type="ChEBI" id="CHEBI:59789"/>
    </ligand>
</feature>
<dbReference type="Pfam" id="PF00398">
    <property type="entry name" value="RrnaAD"/>
    <property type="match status" value="1"/>
</dbReference>
<feature type="binding site" evidence="11">
    <location>
        <position position="168"/>
    </location>
    <ligand>
        <name>S-adenosyl-L-methionine</name>
        <dbReference type="ChEBI" id="CHEBI:59789"/>
    </ligand>
</feature>
<keyword evidence="8" id="KW-0805">Transcription regulation</keyword>
<dbReference type="GO" id="GO:0000179">
    <property type="term" value="F:rRNA (adenine-N6,N6-)-dimethyltransferase activity"/>
    <property type="evidence" value="ECO:0007669"/>
    <property type="project" value="UniProtKB-UniRule"/>
</dbReference>
<comment type="similarity">
    <text evidence="11 12">Belongs to the class I-like SAM-binding methyltransferase superfamily. rRNA adenine N(6)-methyltransferase family.</text>
</comment>